<evidence type="ECO:0000256" key="1">
    <source>
        <dbReference type="ARBA" id="ARBA00022801"/>
    </source>
</evidence>
<keyword evidence="3" id="KW-0812">Transmembrane</keyword>
<dbReference type="InterPro" id="IPR046580">
    <property type="entry name" value="DUF6640"/>
</dbReference>
<evidence type="ECO:0000256" key="2">
    <source>
        <dbReference type="ARBA" id="ARBA00023157"/>
    </source>
</evidence>
<feature type="transmembrane region" description="Helical" evidence="3">
    <location>
        <begin position="391"/>
        <end position="410"/>
    </location>
</feature>
<evidence type="ECO:0000313" key="6">
    <source>
        <dbReference type="Proteomes" id="UP000566819"/>
    </source>
</evidence>
<keyword evidence="3" id="KW-1133">Transmembrane helix</keyword>
<organism evidence="5 6">
    <name type="scientific">Cudoniella acicularis</name>
    <dbReference type="NCBI Taxonomy" id="354080"/>
    <lineage>
        <taxon>Eukaryota</taxon>
        <taxon>Fungi</taxon>
        <taxon>Dikarya</taxon>
        <taxon>Ascomycota</taxon>
        <taxon>Pezizomycotina</taxon>
        <taxon>Leotiomycetes</taxon>
        <taxon>Helotiales</taxon>
        <taxon>Tricladiaceae</taxon>
        <taxon>Cudoniella</taxon>
    </lineage>
</organism>
<dbReference type="PANTHER" id="PTHR33630">
    <property type="entry name" value="CUTINASE RV1984C-RELATED-RELATED"/>
    <property type="match status" value="1"/>
</dbReference>
<keyword evidence="1" id="KW-0378">Hydrolase</keyword>
<dbReference type="EMBL" id="JAAMPI010000424">
    <property type="protein sequence ID" value="KAF4631638.1"/>
    <property type="molecule type" value="Genomic_DNA"/>
</dbReference>
<feature type="transmembrane region" description="Helical" evidence="3">
    <location>
        <begin position="472"/>
        <end position="492"/>
    </location>
</feature>
<name>A0A8H4RM48_9HELO</name>
<reference evidence="5 6" key="1">
    <citation type="submission" date="2020-03" db="EMBL/GenBank/DDBJ databases">
        <title>Draft Genome Sequence of Cudoniella acicularis.</title>
        <authorList>
            <person name="Buettner E."/>
            <person name="Kellner H."/>
        </authorList>
    </citation>
    <scope>NUCLEOTIDE SEQUENCE [LARGE SCALE GENOMIC DNA]</scope>
    <source>
        <strain evidence="5 6">DSM 108380</strain>
    </source>
</reference>
<dbReference type="GO" id="GO:0052689">
    <property type="term" value="F:carboxylic ester hydrolase activity"/>
    <property type="evidence" value="ECO:0007669"/>
    <property type="project" value="UniProtKB-ARBA"/>
</dbReference>
<dbReference type="InterPro" id="IPR000675">
    <property type="entry name" value="Cutinase/axe"/>
</dbReference>
<dbReference type="SUPFAM" id="SSF53474">
    <property type="entry name" value="alpha/beta-Hydrolases"/>
    <property type="match status" value="1"/>
</dbReference>
<feature type="transmembrane region" description="Helical" evidence="3">
    <location>
        <begin position="439"/>
        <end position="460"/>
    </location>
</feature>
<dbReference type="Pfam" id="PF20345">
    <property type="entry name" value="DUF6640"/>
    <property type="match status" value="1"/>
</dbReference>
<evidence type="ECO:0000313" key="5">
    <source>
        <dbReference type="EMBL" id="KAF4631638.1"/>
    </source>
</evidence>
<evidence type="ECO:0000256" key="3">
    <source>
        <dbReference type="SAM" id="Phobius"/>
    </source>
</evidence>
<dbReference type="Pfam" id="PF01083">
    <property type="entry name" value="Cutinase"/>
    <property type="match status" value="1"/>
</dbReference>
<keyword evidence="4" id="KW-0732">Signal</keyword>
<dbReference type="SMART" id="SM01110">
    <property type="entry name" value="Cutinase"/>
    <property type="match status" value="1"/>
</dbReference>
<dbReference type="InterPro" id="IPR029058">
    <property type="entry name" value="AB_hydrolase_fold"/>
</dbReference>
<feature type="chain" id="PRO_5034379864" description="Cutinase" evidence="4">
    <location>
        <begin position="20"/>
        <end position="504"/>
    </location>
</feature>
<dbReference type="Proteomes" id="UP000566819">
    <property type="component" value="Unassembled WGS sequence"/>
</dbReference>
<dbReference type="Gene3D" id="3.40.50.1820">
    <property type="entry name" value="alpha/beta hydrolase"/>
    <property type="match status" value="1"/>
</dbReference>
<dbReference type="PANTHER" id="PTHR33630:SF9">
    <property type="entry name" value="CUTINASE 4"/>
    <property type="match status" value="1"/>
</dbReference>
<comment type="caution">
    <text evidence="5">The sequence shown here is derived from an EMBL/GenBank/DDBJ whole genome shotgun (WGS) entry which is preliminary data.</text>
</comment>
<evidence type="ECO:0000256" key="4">
    <source>
        <dbReference type="SAM" id="SignalP"/>
    </source>
</evidence>
<dbReference type="OrthoDB" id="6020543at2759"/>
<dbReference type="AlphaFoldDB" id="A0A8H4RM48"/>
<keyword evidence="3" id="KW-0472">Membrane</keyword>
<feature type="signal peptide" evidence="4">
    <location>
        <begin position="1"/>
        <end position="19"/>
    </location>
</feature>
<keyword evidence="2" id="KW-1015">Disulfide bond</keyword>
<protein>
    <recommendedName>
        <fullName evidence="7">Cutinase</fullName>
    </recommendedName>
</protein>
<gene>
    <name evidence="5" type="ORF">G7Y89_g6501</name>
</gene>
<accession>A0A8H4RM48</accession>
<proteinExistence type="predicted"/>
<keyword evidence="6" id="KW-1185">Reference proteome</keyword>
<sequence length="504" mass="54901">MRYSTLFSIGLSLLEFCLASPSLETRQIQAARNSSAANTTCTTGVHIIVARASAEQPGQGIIGAVATQVQQTVPRSDSEAVDYPATLTDYPASEGSGVAAMRQLIQSYTERCLSSKIALLGYSQGAQVAGDVMCGTDLSGFNSTPALGPALSRTQDVGTSNKTGIFPRLNAVACSATVGGISQSYCNSNDRFCDNETSTPVHLSYVNVFGTQAAQFIVSKINSIDKVNGTAKINGPAQLNNPHQPNDLVNLNANSLRFIILWLKGVYNLLIKRQPRAGATTSTEPIRRRLKSYLTYDRAGNSLVGGSEHMKPLQFVIITLDLSYINIKLHPVNLNPNPRTSPQKQTQSTTMIGRLGLTLSAAASMLGPYIADFNETHVLNPRWPPHARFHNGQTMSMGLCLGLATLYYTWHFKFSPNNTLYSNNDREKEREMEKERQNLTTAAVFGTLYWVTGLSAILYPGSLGTDPEFGEGFPQLYAFSLFAASALVGAWWECHYLDQKMKRA</sequence>
<evidence type="ECO:0008006" key="7">
    <source>
        <dbReference type="Google" id="ProtNLM"/>
    </source>
</evidence>